<dbReference type="InterPro" id="IPR047647">
    <property type="entry name" value="ISAs1_transpos"/>
</dbReference>
<dbReference type="EMBL" id="NIGF01000024">
    <property type="protein sequence ID" value="PQV62709.1"/>
    <property type="molecule type" value="Genomic_DNA"/>
</dbReference>
<evidence type="ECO:0000313" key="3">
    <source>
        <dbReference type="EMBL" id="PQV62709.1"/>
    </source>
</evidence>
<evidence type="ECO:0000259" key="2">
    <source>
        <dbReference type="Pfam" id="PF13808"/>
    </source>
</evidence>
<dbReference type="NCBIfam" id="NF033564">
    <property type="entry name" value="transpos_ISAs1"/>
    <property type="match status" value="1"/>
</dbReference>
<feature type="domain" description="H repeat-associated protein N-terminal" evidence="2">
    <location>
        <begin position="7"/>
        <end position="93"/>
    </location>
</feature>
<evidence type="ECO:0000313" key="4">
    <source>
        <dbReference type="Proteomes" id="UP000237684"/>
    </source>
</evidence>
<dbReference type="InParanoid" id="A0A2S8SPK3"/>
<name>A0A2S8SPK3_9BACT</name>
<reference evidence="3 4" key="1">
    <citation type="journal article" date="2018" name="Syst. Appl. Microbiol.">
        <title>Abditibacterium utsteinense sp. nov., the first cultivated member of candidate phylum FBP, isolated from ice-free Antarctic soil samples.</title>
        <authorList>
            <person name="Tahon G."/>
            <person name="Tytgat B."/>
            <person name="Lebbe L."/>
            <person name="Carlier A."/>
            <person name="Willems A."/>
        </authorList>
    </citation>
    <scope>NUCLEOTIDE SEQUENCE [LARGE SCALE GENOMIC DNA]</scope>
    <source>
        <strain evidence="3 4">LMG 29911</strain>
    </source>
</reference>
<sequence length="379" mass="42521">MIDALLHHFSALEDPRCAGKVEHQLLDIVVIAVCAVIACAESFEDMALYGRSKLSWLQQFLALPNGIPSHDTFRRVLLLLQPHAFEACFAAWAHALTEPLPREVIAIDGKTLRGSFDTRQSRGPLHLVSAWACEQGLSLGQQCVAEKSNEITAIPLLLESLHLENTLVTLDAMGCQTKIARQILDQKANYLLVLKANHRHDYSAVKAHFLEGSSPYPTGHLISDGFDDSHGRLVRRRVFASQDPVLLAKLDSWPGLNTVLALESIRSVKRQSVNGHAKVETQIRYFLCSANDDPALLAQAIRRHWAIENNLHWVLDVTFHEDDSRIREHNAVINWAVLRKIALNLLGKDTAKISLKAKRKKAAWNNDYMAQLLQINLMR</sequence>
<dbReference type="Pfam" id="PF01609">
    <property type="entry name" value="DDE_Tnp_1"/>
    <property type="match status" value="1"/>
</dbReference>
<dbReference type="PANTHER" id="PTHR30298:SF0">
    <property type="entry name" value="PROTEIN YBFL-RELATED"/>
    <property type="match status" value="1"/>
</dbReference>
<gene>
    <name evidence="3" type="ORF">B1R32_12425</name>
</gene>
<organism evidence="3 4">
    <name type="scientific">Abditibacterium utsteinense</name>
    <dbReference type="NCBI Taxonomy" id="1960156"/>
    <lineage>
        <taxon>Bacteria</taxon>
        <taxon>Pseudomonadati</taxon>
        <taxon>Abditibacteriota</taxon>
        <taxon>Abditibacteriia</taxon>
        <taxon>Abditibacteriales</taxon>
        <taxon>Abditibacteriaceae</taxon>
        <taxon>Abditibacterium</taxon>
    </lineage>
</organism>
<dbReference type="InterPro" id="IPR051698">
    <property type="entry name" value="Transposase_11-like"/>
</dbReference>
<proteinExistence type="predicted"/>
<feature type="domain" description="Transposase IS4-like" evidence="1">
    <location>
        <begin position="101"/>
        <end position="345"/>
    </location>
</feature>
<dbReference type="GO" id="GO:0006313">
    <property type="term" value="P:DNA transposition"/>
    <property type="evidence" value="ECO:0007669"/>
    <property type="project" value="InterPro"/>
</dbReference>
<dbReference type="Pfam" id="PF13808">
    <property type="entry name" value="DDE_Tnp_1_assoc"/>
    <property type="match status" value="1"/>
</dbReference>
<accession>A0A2S8SPK3</accession>
<evidence type="ECO:0000259" key="1">
    <source>
        <dbReference type="Pfam" id="PF01609"/>
    </source>
</evidence>
<dbReference type="GO" id="GO:0004803">
    <property type="term" value="F:transposase activity"/>
    <property type="evidence" value="ECO:0007669"/>
    <property type="project" value="InterPro"/>
</dbReference>
<protein>
    <submittedName>
        <fullName evidence="3">Transposase, IS4 family</fullName>
    </submittedName>
</protein>
<dbReference type="AlphaFoldDB" id="A0A2S8SPK3"/>
<dbReference type="InterPro" id="IPR002559">
    <property type="entry name" value="Transposase_11"/>
</dbReference>
<dbReference type="GO" id="GO:0003677">
    <property type="term" value="F:DNA binding"/>
    <property type="evidence" value="ECO:0007669"/>
    <property type="project" value="InterPro"/>
</dbReference>
<dbReference type="InterPro" id="IPR032806">
    <property type="entry name" value="YbfD_N"/>
</dbReference>
<keyword evidence="4" id="KW-1185">Reference proteome</keyword>
<comment type="caution">
    <text evidence="3">The sequence shown here is derived from an EMBL/GenBank/DDBJ whole genome shotgun (WGS) entry which is preliminary data.</text>
</comment>
<dbReference type="PANTHER" id="PTHR30298">
    <property type="entry name" value="H REPEAT-ASSOCIATED PREDICTED TRANSPOSASE"/>
    <property type="match status" value="1"/>
</dbReference>
<dbReference type="Proteomes" id="UP000237684">
    <property type="component" value="Unassembled WGS sequence"/>
</dbReference>
<dbReference type="RefSeq" id="WP_106381161.1">
    <property type="nucleotide sequence ID" value="NZ_NIGF01000024.1"/>
</dbReference>